<comment type="caution">
    <text evidence="3">The sequence shown here is derived from an EMBL/GenBank/DDBJ whole genome shotgun (WGS) entry which is preliminary data.</text>
</comment>
<evidence type="ECO:0000256" key="1">
    <source>
        <dbReference type="SAM" id="MobiDB-lite"/>
    </source>
</evidence>
<keyword evidence="4" id="KW-1185">Reference proteome</keyword>
<keyword evidence="3" id="KW-0067">ATP-binding</keyword>
<feature type="transmembrane region" description="Helical" evidence="2">
    <location>
        <begin position="46"/>
        <end position="66"/>
    </location>
</feature>
<keyword evidence="3" id="KW-0547">Nucleotide-binding</keyword>
<dbReference type="GO" id="GO:0005524">
    <property type="term" value="F:ATP binding"/>
    <property type="evidence" value="ECO:0007669"/>
    <property type="project" value="UniProtKB-KW"/>
</dbReference>
<dbReference type="OrthoDB" id="3799538at2"/>
<feature type="region of interest" description="Disordered" evidence="1">
    <location>
        <begin position="134"/>
        <end position="155"/>
    </location>
</feature>
<dbReference type="EMBL" id="SRID01000611">
    <property type="protein sequence ID" value="TGA84336.1"/>
    <property type="molecule type" value="Genomic_DNA"/>
</dbReference>
<evidence type="ECO:0000313" key="4">
    <source>
        <dbReference type="Proteomes" id="UP000297948"/>
    </source>
</evidence>
<organism evidence="3 4">
    <name type="scientific">Streptomyces palmae</name>
    <dbReference type="NCBI Taxonomy" id="1701085"/>
    <lineage>
        <taxon>Bacteria</taxon>
        <taxon>Bacillati</taxon>
        <taxon>Actinomycetota</taxon>
        <taxon>Actinomycetes</taxon>
        <taxon>Kitasatosporales</taxon>
        <taxon>Streptomycetaceae</taxon>
        <taxon>Streptomyces</taxon>
    </lineage>
</organism>
<sequence length="678" mass="72962">QTPPPALDSPLAAWLRAPRPEAEPGIWRCGHVPRPPEDPDRVRTRVLVLGALGTALGGWLFWRLLWEGYLGWYWQWPAAVLIPKSWAKTPDLYIFAAKTYFWIVKLAIAAFCYRLGRWGEVLRRLGRWLTKERPSPVGAPLRPSRQPAPPPHADPARWAHLRAAGAVQAADRLTAELYAGRLSDVDYARIDRAWQAARHHPQQQAAFTEAVLRDGAAAFAHGSGARDLPVRTAQHDLVAGQVRVGVAADVDRNPWDYRTASIAVGPGVLGTSMVAVGPPMLVGRLLRPVVESLGLHALADAASMIVVTAGSTAPLAPDAAFDVVVRPGDPTSTHGLDLYGGSTDPDEAAGNLAEALVGDQVALLPGGDSRRAATVLAQLLGPFAAVHQRCPTVRELRDLLEGTGPTLDELRHAVARAGATAQARDLDAFARQLSQPVVGLLAERIALLDRPAFDGFFAADPAGTAGTGYRPFSLAALHHPLRVRIDLPERGHAVASRIIARLVLAQFLDSAARARTGRFSGLVMTDATQVITPQSLRGIQRLHGHAGVVFGLPTLTDVPDHLRAPLLGAVGCRAAAAGCSPWDGEHFASAWGLEWVETRTVTAHERIADEPLTRAMHQLKKFTSGKAVTRESVTVRREQRQRWSASDLANEVPPGHAVISMTTVTGDRTPPILTKIAE</sequence>
<feature type="non-terminal residue" evidence="3">
    <location>
        <position position="1"/>
    </location>
</feature>
<dbReference type="Proteomes" id="UP000297948">
    <property type="component" value="Unassembled WGS sequence"/>
</dbReference>
<name>A0A4Z0FPK7_9ACTN</name>
<accession>A0A4Z0FPK7</accession>
<proteinExistence type="predicted"/>
<dbReference type="RefSeq" id="WP_135342508.1">
    <property type="nucleotide sequence ID" value="NZ_SRID01000611.1"/>
</dbReference>
<reference evidence="3 4" key="1">
    <citation type="submission" date="2019-03" db="EMBL/GenBank/DDBJ databases">
        <authorList>
            <person name="Gonzalez-Pimentel J.L."/>
        </authorList>
    </citation>
    <scope>NUCLEOTIDE SEQUENCE [LARGE SCALE GENOMIC DNA]</scope>
    <source>
        <strain evidence="3 4">JCM 31289</strain>
    </source>
</reference>
<gene>
    <name evidence="3" type="ORF">E4099_31485</name>
</gene>
<protein>
    <submittedName>
        <fullName evidence="3">ATP-binding protein</fullName>
    </submittedName>
</protein>
<keyword evidence="2" id="KW-0812">Transmembrane</keyword>
<keyword evidence="2" id="KW-0472">Membrane</keyword>
<evidence type="ECO:0000256" key="2">
    <source>
        <dbReference type="SAM" id="Phobius"/>
    </source>
</evidence>
<evidence type="ECO:0000313" key="3">
    <source>
        <dbReference type="EMBL" id="TGA84336.1"/>
    </source>
</evidence>
<dbReference type="AlphaFoldDB" id="A0A4Z0FPK7"/>
<feature type="transmembrane region" description="Helical" evidence="2">
    <location>
        <begin position="92"/>
        <end position="115"/>
    </location>
</feature>
<keyword evidence="2" id="KW-1133">Transmembrane helix</keyword>